<dbReference type="EMBL" id="JACHCB010000011">
    <property type="protein sequence ID" value="MBB6111213.1"/>
    <property type="molecule type" value="Genomic_DNA"/>
</dbReference>
<evidence type="ECO:0000313" key="2">
    <source>
        <dbReference type="Proteomes" id="UP000541583"/>
    </source>
</evidence>
<comment type="caution">
    <text evidence="1">The sequence shown here is derived from an EMBL/GenBank/DDBJ whole genome shotgun (WGS) entry which is preliminary data.</text>
</comment>
<protein>
    <submittedName>
        <fullName evidence="1">Uncharacterized protein</fullName>
    </submittedName>
</protein>
<accession>A0ABR6PN65</accession>
<reference evidence="1 2" key="1">
    <citation type="submission" date="2020-08" db="EMBL/GenBank/DDBJ databases">
        <title>Genomic Encyclopedia of Type Strains, Phase IV (KMG-V): Genome sequencing to study the core and pangenomes of soil and plant-associated prokaryotes.</title>
        <authorList>
            <person name="Whitman W."/>
        </authorList>
    </citation>
    <scope>NUCLEOTIDE SEQUENCE [LARGE SCALE GENOMIC DNA]</scope>
    <source>
        <strain evidence="1 2">ANJLi2</strain>
    </source>
</reference>
<name>A0ABR6PN65_9SPHI</name>
<keyword evidence="2" id="KW-1185">Reference proteome</keyword>
<organism evidence="1 2">
    <name type="scientific">Mucilaginibacter lappiensis</name>
    <dbReference type="NCBI Taxonomy" id="354630"/>
    <lineage>
        <taxon>Bacteria</taxon>
        <taxon>Pseudomonadati</taxon>
        <taxon>Bacteroidota</taxon>
        <taxon>Sphingobacteriia</taxon>
        <taxon>Sphingobacteriales</taxon>
        <taxon>Sphingobacteriaceae</taxon>
        <taxon>Mucilaginibacter</taxon>
    </lineage>
</organism>
<gene>
    <name evidence="1" type="ORF">HDF23_003981</name>
</gene>
<evidence type="ECO:0000313" key="1">
    <source>
        <dbReference type="EMBL" id="MBB6111213.1"/>
    </source>
</evidence>
<dbReference type="Proteomes" id="UP000541583">
    <property type="component" value="Unassembled WGS sequence"/>
</dbReference>
<sequence>MLLLSTNNYILLIYLTLLPNEKKSFNNYLSVCAI</sequence>
<proteinExistence type="predicted"/>